<dbReference type="InterPro" id="IPR005312">
    <property type="entry name" value="DUF1759"/>
</dbReference>
<feature type="coiled-coil region" evidence="1">
    <location>
        <begin position="164"/>
        <end position="207"/>
    </location>
</feature>
<dbReference type="AlphaFoldDB" id="A0A6P4ZQI2"/>
<feature type="compositionally biased region" description="Basic and acidic residues" evidence="2">
    <location>
        <begin position="245"/>
        <end position="255"/>
    </location>
</feature>
<keyword evidence="3" id="KW-1185">Reference proteome</keyword>
<dbReference type="CDD" id="cd01644">
    <property type="entry name" value="RT_pepA17"/>
    <property type="match status" value="1"/>
</dbReference>
<protein>
    <submittedName>
        <fullName evidence="4">Uncharacterized protein LOC109476638</fullName>
    </submittedName>
</protein>
<dbReference type="PANTHER" id="PTHR47331:SF1">
    <property type="entry name" value="GAG-LIKE PROTEIN"/>
    <property type="match status" value="1"/>
</dbReference>
<sequence length="1115" mass="128029">MADKKSEEDRSTVREDRHVEEETEGLQKRVPKKADWVSEEESRRKKTHRSTVLGRLTHKSNVLKSLMERNDLSEVQKGMEEWQKAYCDLEEASGDYQTTLDADQLKEDTEKWVGPRFAELDQFRDRVHEWINLTSEKEEETGIKPSDSVSQACSQSSSVASSARLRAELRRAELREKAAALDQKMKLQEKEFQIKREEMELRRQQELLEVRTEMAQEEAKLKVIDNFEAYGQPKPRIRLPFEPPTSEHQRERSDQFRTAPTVKEEPYQTSLNPEAASFTMTNRSDREKQNSPTPEEFLQGLVNQQAEVTKLMMEHNKKSSLPTRAIISFEGDPLSYTQFIKAFKHAIEDKTQDPEDRLHYLGQYTRGEARELVTSCVLMDPEEGFKEAKRLLEERYGTPFKVSRAYAEEAKRWSEIKHDDKPALRKFSLFLTKCLNAMKGDQYLQELDHYTNIALLVGKLPYRLKERWRRKSHDIQRQGRVKFKDLVDFVKQEEQVSSNDIFDDKSAKESFKRNPGTRYQRDRAKALAWRVSGCVKHSSREGVPSIIPVAVRSKKSGKTVQTYALLDNGSDVVICTEALKRQLKSKGRETKLSLSTINGTKEVKSEVLGDLEVLDMERNNCIPIPTAYVQEKIPVSKERIISTEDLEAWPYLREVEMPKINADIGLLIGNNVQSAMEPWRIINSQEGGPYAIKTLLGWSVNGPLMGASDGKMASVNRISLEQQLTQYFNNDFNEKIEDKKEMSVEDQRFMNIMSEGTKKEEGHYQVPLPFRNSRPVLPNNKSVALQRAKHLQKKMSKDEKFKEDYVQFVQTVIERGYAEKVPSEEMETEDTNGGKVWYIPHHGVYHPQKKKIRVVFDCAAPYAGTSLNKELLQGPDLTSTLVGVLTRFRQEPVALMADIEAMFSQVKVPVEDRDYLRFLWWPEGNLDKPLQEYRMAVHVFGATSSPSCASFALKKLAEDGEGRYTEEVLESIRNNFYVDDLLKSTSTVTEGGHLAKDMREACKEGGFRLTKWVSNSREVLKTVPVAEMSEEVRDLNLDLDTMPVERTLGMLWNVQTDTLGFRNVVKDKPATKRGILSTVSSMYDPLGLIAPATLQPKLLLQDLCREGTTWDEEIP</sequence>
<organism evidence="3 4">
    <name type="scientific">Branchiostoma belcheri</name>
    <name type="common">Amphioxus</name>
    <dbReference type="NCBI Taxonomy" id="7741"/>
    <lineage>
        <taxon>Eukaryota</taxon>
        <taxon>Metazoa</taxon>
        <taxon>Chordata</taxon>
        <taxon>Cephalochordata</taxon>
        <taxon>Leptocardii</taxon>
        <taxon>Amphioxiformes</taxon>
        <taxon>Branchiostomatidae</taxon>
        <taxon>Branchiostoma</taxon>
    </lineage>
</organism>
<dbReference type="InterPro" id="IPR008042">
    <property type="entry name" value="Retrotrans_Pao"/>
</dbReference>
<dbReference type="KEGG" id="bbel:109476638"/>
<feature type="compositionally biased region" description="Polar residues" evidence="2">
    <location>
        <begin position="267"/>
        <end position="282"/>
    </location>
</feature>
<dbReference type="SUPFAM" id="SSF56672">
    <property type="entry name" value="DNA/RNA polymerases"/>
    <property type="match status" value="1"/>
</dbReference>
<dbReference type="RefSeq" id="XP_019633202.1">
    <property type="nucleotide sequence ID" value="XM_019777643.1"/>
</dbReference>
<proteinExistence type="predicted"/>
<feature type="compositionally biased region" description="Basic and acidic residues" evidence="2">
    <location>
        <begin position="1"/>
        <end position="20"/>
    </location>
</feature>
<evidence type="ECO:0000256" key="2">
    <source>
        <dbReference type="SAM" id="MobiDB-lite"/>
    </source>
</evidence>
<reference evidence="4" key="1">
    <citation type="submission" date="2025-08" db="UniProtKB">
        <authorList>
            <consortium name="RefSeq"/>
        </authorList>
    </citation>
    <scope>IDENTIFICATION</scope>
    <source>
        <tissue evidence="4">Gonad</tissue>
    </source>
</reference>
<name>A0A6P4ZQI2_BRABE</name>
<dbReference type="Proteomes" id="UP000515135">
    <property type="component" value="Unplaced"/>
</dbReference>
<dbReference type="Pfam" id="PF03564">
    <property type="entry name" value="DUF1759"/>
    <property type="match status" value="1"/>
</dbReference>
<feature type="region of interest" description="Disordered" evidence="2">
    <location>
        <begin position="1"/>
        <end position="51"/>
    </location>
</feature>
<dbReference type="PANTHER" id="PTHR47331">
    <property type="entry name" value="PHD-TYPE DOMAIN-CONTAINING PROTEIN"/>
    <property type="match status" value="1"/>
</dbReference>
<gene>
    <name evidence="4" type="primary">LOC109476638</name>
</gene>
<dbReference type="GeneID" id="109476638"/>
<feature type="non-terminal residue" evidence="4">
    <location>
        <position position="1115"/>
    </location>
</feature>
<keyword evidence="1" id="KW-0175">Coiled coil</keyword>
<feature type="compositionally biased region" description="Basic and acidic residues" evidence="2">
    <location>
        <begin position="32"/>
        <end position="43"/>
    </location>
</feature>
<dbReference type="Pfam" id="PF05380">
    <property type="entry name" value="Peptidase_A17"/>
    <property type="match status" value="1"/>
</dbReference>
<feature type="region of interest" description="Disordered" evidence="2">
    <location>
        <begin position="234"/>
        <end position="295"/>
    </location>
</feature>
<evidence type="ECO:0000313" key="3">
    <source>
        <dbReference type="Proteomes" id="UP000515135"/>
    </source>
</evidence>
<accession>A0A6P4ZQI2</accession>
<evidence type="ECO:0000313" key="4">
    <source>
        <dbReference type="RefSeq" id="XP_019633202.1"/>
    </source>
</evidence>
<dbReference type="OrthoDB" id="10057552at2759"/>
<evidence type="ECO:0000256" key="1">
    <source>
        <dbReference type="SAM" id="Coils"/>
    </source>
</evidence>
<dbReference type="InterPro" id="IPR043502">
    <property type="entry name" value="DNA/RNA_pol_sf"/>
</dbReference>